<gene>
    <name evidence="4" type="ORF">AWC01_18455</name>
    <name evidence="3" type="ORF">MDOR_21070</name>
</gene>
<feature type="domain" description="DUF7144" evidence="2">
    <location>
        <begin position="23"/>
        <end position="137"/>
    </location>
</feature>
<reference evidence="3 6" key="2">
    <citation type="journal article" date="2019" name="Emerg. Microbes Infect.">
        <title>Comprehensive subspecies identification of 175 nontuberculous mycobacteria species based on 7547 genomic profiles.</title>
        <authorList>
            <person name="Matsumoto Y."/>
            <person name="Kinjo T."/>
            <person name="Motooka D."/>
            <person name="Nabeya D."/>
            <person name="Jung N."/>
            <person name="Uechi K."/>
            <person name="Horii T."/>
            <person name="Iida T."/>
            <person name="Fujita J."/>
            <person name="Nakamura S."/>
        </authorList>
    </citation>
    <scope>NUCLEOTIDE SEQUENCE [LARGE SCALE GENOMIC DNA]</scope>
    <source>
        <strain evidence="3 6">JCM 12405</strain>
    </source>
</reference>
<accession>A0A1X1SXF7</accession>
<feature type="transmembrane region" description="Helical" evidence="1">
    <location>
        <begin position="66"/>
        <end position="87"/>
    </location>
</feature>
<dbReference type="EMBL" id="LQOS01000072">
    <property type="protein sequence ID" value="ORV35685.1"/>
    <property type="molecule type" value="Genomic_DNA"/>
</dbReference>
<reference evidence="3" key="3">
    <citation type="submission" date="2020-02" db="EMBL/GenBank/DDBJ databases">
        <authorList>
            <person name="Matsumoto Y."/>
            <person name="Motooka D."/>
            <person name="Nakamura S."/>
        </authorList>
    </citation>
    <scope>NUCLEOTIDE SEQUENCE</scope>
    <source>
        <strain evidence="3">JCM 12405</strain>
    </source>
</reference>
<evidence type="ECO:0000313" key="5">
    <source>
        <dbReference type="Proteomes" id="UP000193564"/>
    </source>
</evidence>
<dbReference type="OrthoDB" id="4482242at2"/>
<dbReference type="Proteomes" id="UP000467201">
    <property type="component" value="Chromosome"/>
</dbReference>
<feature type="transmembrane region" description="Helical" evidence="1">
    <location>
        <begin position="94"/>
        <end position="111"/>
    </location>
</feature>
<proteinExistence type="predicted"/>
<evidence type="ECO:0000256" key="1">
    <source>
        <dbReference type="SAM" id="Phobius"/>
    </source>
</evidence>
<evidence type="ECO:0000259" key="2">
    <source>
        <dbReference type="Pfam" id="PF23636"/>
    </source>
</evidence>
<dbReference type="AlphaFoldDB" id="A0A1X1SXF7"/>
<name>A0A1X1SXF7_9MYCO</name>
<dbReference type="KEGG" id="mdr:MDOR_21070"/>
<protein>
    <recommendedName>
        <fullName evidence="2">DUF7144 domain-containing protein</fullName>
    </recommendedName>
</protein>
<evidence type="ECO:0000313" key="6">
    <source>
        <dbReference type="Proteomes" id="UP000467201"/>
    </source>
</evidence>
<evidence type="ECO:0000313" key="4">
    <source>
        <dbReference type="EMBL" id="ORV35685.1"/>
    </source>
</evidence>
<dbReference type="Proteomes" id="UP000193564">
    <property type="component" value="Unassembled WGS sequence"/>
</dbReference>
<dbReference type="Pfam" id="PF23636">
    <property type="entry name" value="DUF7144"/>
    <property type="match status" value="1"/>
</dbReference>
<sequence length="140" mass="15091">MTNPTTNPTTERRPSQLAAAGGTVAAGALLLTTALLTLFQGISAVANDDLLLVIGPSYVYEFTTSTWGWIHIVIAALMGLVAVGLFLGAMWARIAAIVMASISIIAMFLWLPYYPVWSIVVIAVDIVVIWAVATWDRERI</sequence>
<keyword evidence="1" id="KW-0812">Transmembrane</keyword>
<dbReference type="EMBL" id="AP022605">
    <property type="protein sequence ID" value="BBZ07938.1"/>
    <property type="molecule type" value="Genomic_DNA"/>
</dbReference>
<dbReference type="STRING" id="126673.AWC01_18455"/>
<dbReference type="RefSeq" id="WP_085192901.1">
    <property type="nucleotide sequence ID" value="NZ_AP022605.1"/>
</dbReference>
<evidence type="ECO:0000313" key="3">
    <source>
        <dbReference type="EMBL" id="BBZ07938.1"/>
    </source>
</evidence>
<keyword evidence="5" id="KW-1185">Reference proteome</keyword>
<keyword evidence="1" id="KW-0472">Membrane</keyword>
<keyword evidence="1" id="KW-1133">Transmembrane helix</keyword>
<organism evidence="4 5">
    <name type="scientific">Mycolicibacterium doricum</name>
    <dbReference type="NCBI Taxonomy" id="126673"/>
    <lineage>
        <taxon>Bacteria</taxon>
        <taxon>Bacillati</taxon>
        <taxon>Actinomycetota</taxon>
        <taxon>Actinomycetes</taxon>
        <taxon>Mycobacteriales</taxon>
        <taxon>Mycobacteriaceae</taxon>
        <taxon>Mycolicibacterium</taxon>
    </lineage>
</organism>
<feature type="transmembrane region" description="Helical" evidence="1">
    <location>
        <begin position="117"/>
        <end position="135"/>
    </location>
</feature>
<feature type="transmembrane region" description="Helical" evidence="1">
    <location>
        <begin position="17"/>
        <end position="46"/>
    </location>
</feature>
<reference evidence="4 5" key="1">
    <citation type="submission" date="2016-01" db="EMBL/GenBank/DDBJ databases">
        <title>The new phylogeny of the genus Mycobacterium.</title>
        <authorList>
            <person name="Tarcisio F."/>
            <person name="Conor M."/>
            <person name="Antonella G."/>
            <person name="Elisabetta G."/>
            <person name="Giulia F.S."/>
            <person name="Sara T."/>
            <person name="Anna F."/>
            <person name="Clotilde B."/>
            <person name="Roberto B."/>
            <person name="Veronica D.S."/>
            <person name="Fabio R."/>
            <person name="Monica P."/>
            <person name="Olivier J."/>
            <person name="Enrico T."/>
            <person name="Nicola S."/>
        </authorList>
    </citation>
    <scope>NUCLEOTIDE SEQUENCE [LARGE SCALE GENOMIC DNA]</scope>
    <source>
        <strain evidence="4 5">DSM 44339</strain>
    </source>
</reference>
<dbReference type="InterPro" id="IPR055568">
    <property type="entry name" value="DUF7144"/>
</dbReference>